<dbReference type="PANTHER" id="PTHR22589:SF29">
    <property type="entry name" value="MITOCHONDRIAL CARNITINE O-ACETYLTRANSFERASE-RELATED"/>
    <property type="match status" value="1"/>
</dbReference>
<evidence type="ECO:0000313" key="4">
    <source>
        <dbReference type="Proteomes" id="UP001194468"/>
    </source>
</evidence>
<comment type="similarity">
    <text evidence="1">Belongs to the carnitine/choline acetyltransferase family.</text>
</comment>
<dbReference type="EMBL" id="WHUW01000116">
    <property type="protein sequence ID" value="KAF8423468.1"/>
    <property type="molecule type" value="Genomic_DNA"/>
</dbReference>
<dbReference type="GO" id="GO:0004092">
    <property type="term" value="F:carnitine O-acetyltransferase activity"/>
    <property type="evidence" value="ECO:0007669"/>
    <property type="project" value="TreeGrafter"/>
</dbReference>
<reference evidence="3" key="2">
    <citation type="journal article" date="2020" name="Nat. Commun.">
        <title>Large-scale genome sequencing of mycorrhizal fungi provides insights into the early evolution of symbiotic traits.</title>
        <authorList>
            <person name="Miyauchi S."/>
            <person name="Kiss E."/>
            <person name="Kuo A."/>
            <person name="Drula E."/>
            <person name="Kohler A."/>
            <person name="Sanchez-Garcia M."/>
            <person name="Morin E."/>
            <person name="Andreopoulos B."/>
            <person name="Barry K.W."/>
            <person name="Bonito G."/>
            <person name="Buee M."/>
            <person name="Carver A."/>
            <person name="Chen C."/>
            <person name="Cichocki N."/>
            <person name="Clum A."/>
            <person name="Culley D."/>
            <person name="Crous P.W."/>
            <person name="Fauchery L."/>
            <person name="Girlanda M."/>
            <person name="Hayes R.D."/>
            <person name="Keri Z."/>
            <person name="LaButti K."/>
            <person name="Lipzen A."/>
            <person name="Lombard V."/>
            <person name="Magnuson J."/>
            <person name="Maillard F."/>
            <person name="Murat C."/>
            <person name="Nolan M."/>
            <person name="Ohm R.A."/>
            <person name="Pangilinan J."/>
            <person name="Pereira M.F."/>
            <person name="Perotto S."/>
            <person name="Peter M."/>
            <person name="Pfister S."/>
            <person name="Riley R."/>
            <person name="Sitrit Y."/>
            <person name="Stielow J.B."/>
            <person name="Szollosi G."/>
            <person name="Zifcakova L."/>
            <person name="Stursova M."/>
            <person name="Spatafora J.W."/>
            <person name="Tedersoo L."/>
            <person name="Vaario L.M."/>
            <person name="Yamada A."/>
            <person name="Yan M."/>
            <person name="Wang P."/>
            <person name="Xu J."/>
            <person name="Bruns T."/>
            <person name="Baldrian P."/>
            <person name="Vilgalys R."/>
            <person name="Dunand C."/>
            <person name="Henrissat B."/>
            <person name="Grigoriev I.V."/>
            <person name="Hibbett D."/>
            <person name="Nagy L.G."/>
            <person name="Martin F.M."/>
        </authorList>
    </citation>
    <scope>NUCLEOTIDE SEQUENCE</scope>
    <source>
        <strain evidence="3">BED1</strain>
    </source>
</reference>
<dbReference type="GO" id="GO:0005739">
    <property type="term" value="C:mitochondrion"/>
    <property type="evidence" value="ECO:0007669"/>
    <property type="project" value="TreeGrafter"/>
</dbReference>
<dbReference type="Proteomes" id="UP001194468">
    <property type="component" value="Unassembled WGS sequence"/>
</dbReference>
<dbReference type="Gene3D" id="3.30.559.10">
    <property type="entry name" value="Chloramphenicol acetyltransferase-like domain"/>
    <property type="match status" value="1"/>
</dbReference>
<feature type="domain" description="Choline/carnitine acyltransferase" evidence="2">
    <location>
        <begin position="1"/>
        <end position="155"/>
    </location>
</feature>
<evidence type="ECO:0000313" key="3">
    <source>
        <dbReference type="EMBL" id="KAF8423468.1"/>
    </source>
</evidence>
<dbReference type="AlphaFoldDB" id="A0AAD4BEH2"/>
<dbReference type="InterPro" id="IPR000542">
    <property type="entry name" value="Carn_acyl_trans"/>
</dbReference>
<accession>A0AAD4BEH2</accession>
<sequence length="235" mass="26518">MAFQAAYFGLYGRTECTYKPAMTKAFLHGRTEAIRTVQPESVEFTKMFLSEAYNQERILALRRACERHVALMKECSQGLRQDRHIYALYCLYQRKLSENLDPLPDDPVPNAATTAQAALPSIFADLGWNLLGTSILSTSNCGNPALRLLGLVPLLRRILVQLYLSVNERPAPFVDHSGILRDFQDRTAYQWEWLGRWSDVGHSGIFLDSGDMELLGGRKKSPYANIGTVLPLSEY</sequence>
<gene>
    <name evidence="3" type="ORF">L210DRAFT_3653890</name>
</gene>
<dbReference type="InterPro" id="IPR039551">
    <property type="entry name" value="Cho/carn_acyl_trans"/>
</dbReference>
<comment type="caution">
    <text evidence="3">The sequence shown here is derived from an EMBL/GenBank/DDBJ whole genome shotgun (WGS) entry which is preliminary data.</text>
</comment>
<dbReference type="Pfam" id="PF00755">
    <property type="entry name" value="Carn_acyltransf"/>
    <property type="match status" value="1"/>
</dbReference>
<name>A0AAD4BEH2_BOLED</name>
<proteinExistence type="inferred from homology"/>
<evidence type="ECO:0000259" key="2">
    <source>
        <dbReference type="Pfam" id="PF00755"/>
    </source>
</evidence>
<keyword evidence="4" id="KW-1185">Reference proteome</keyword>
<reference evidence="3" key="1">
    <citation type="submission" date="2019-10" db="EMBL/GenBank/DDBJ databases">
        <authorList>
            <consortium name="DOE Joint Genome Institute"/>
            <person name="Kuo A."/>
            <person name="Miyauchi S."/>
            <person name="Kiss E."/>
            <person name="Drula E."/>
            <person name="Kohler A."/>
            <person name="Sanchez-Garcia M."/>
            <person name="Andreopoulos B."/>
            <person name="Barry K.W."/>
            <person name="Bonito G."/>
            <person name="Buee M."/>
            <person name="Carver A."/>
            <person name="Chen C."/>
            <person name="Cichocki N."/>
            <person name="Clum A."/>
            <person name="Culley D."/>
            <person name="Crous P.W."/>
            <person name="Fauchery L."/>
            <person name="Girlanda M."/>
            <person name="Hayes R."/>
            <person name="Keri Z."/>
            <person name="LaButti K."/>
            <person name="Lipzen A."/>
            <person name="Lombard V."/>
            <person name="Magnuson J."/>
            <person name="Maillard F."/>
            <person name="Morin E."/>
            <person name="Murat C."/>
            <person name="Nolan M."/>
            <person name="Ohm R."/>
            <person name="Pangilinan J."/>
            <person name="Pereira M."/>
            <person name="Perotto S."/>
            <person name="Peter M."/>
            <person name="Riley R."/>
            <person name="Sitrit Y."/>
            <person name="Stielow B."/>
            <person name="Szollosi G."/>
            <person name="Zifcakova L."/>
            <person name="Stursova M."/>
            <person name="Spatafora J.W."/>
            <person name="Tedersoo L."/>
            <person name="Vaario L.-M."/>
            <person name="Yamada A."/>
            <person name="Yan M."/>
            <person name="Wang P."/>
            <person name="Xu J."/>
            <person name="Bruns T."/>
            <person name="Baldrian P."/>
            <person name="Vilgalys R."/>
            <person name="Henrissat B."/>
            <person name="Grigoriev I.V."/>
            <person name="Hibbett D."/>
            <person name="Nagy L.G."/>
            <person name="Martin F.M."/>
        </authorList>
    </citation>
    <scope>NUCLEOTIDE SEQUENCE</scope>
    <source>
        <strain evidence="3">BED1</strain>
    </source>
</reference>
<dbReference type="SUPFAM" id="SSF52777">
    <property type="entry name" value="CoA-dependent acyltransferases"/>
    <property type="match status" value="1"/>
</dbReference>
<dbReference type="GO" id="GO:0009437">
    <property type="term" value="P:carnitine metabolic process"/>
    <property type="evidence" value="ECO:0007669"/>
    <property type="project" value="TreeGrafter"/>
</dbReference>
<protein>
    <recommendedName>
        <fullName evidence="2">Choline/carnitine acyltransferase domain-containing protein</fullName>
    </recommendedName>
</protein>
<dbReference type="PANTHER" id="PTHR22589">
    <property type="entry name" value="CARNITINE O-ACYLTRANSFERASE"/>
    <property type="match status" value="1"/>
</dbReference>
<evidence type="ECO:0000256" key="1">
    <source>
        <dbReference type="ARBA" id="ARBA00005232"/>
    </source>
</evidence>
<dbReference type="InterPro" id="IPR023213">
    <property type="entry name" value="CAT-like_dom_sf"/>
</dbReference>
<organism evidence="3 4">
    <name type="scientific">Boletus edulis BED1</name>
    <dbReference type="NCBI Taxonomy" id="1328754"/>
    <lineage>
        <taxon>Eukaryota</taxon>
        <taxon>Fungi</taxon>
        <taxon>Dikarya</taxon>
        <taxon>Basidiomycota</taxon>
        <taxon>Agaricomycotina</taxon>
        <taxon>Agaricomycetes</taxon>
        <taxon>Agaricomycetidae</taxon>
        <taxon>Boletales</taxon>
        <taxon>Boletineae</taxon>
        <taxon>Boletaceae</taxon>
        <taxon>Boletoideae</taxon>
        <taxon>Boletus</taxon>
    </lineage>
</organism>